<dbReference type="Pfam" id="PF21719">
    <property type="entry name" value="MIOS_a-sol"/>
    <property type="match status" value="1"/>
</dbReference>
<feature type="region of interest" description="Disordered" evidence="4">
    <location>
        <begin position="498"/>
        <end position="523"/>
    </location>
</feature>
<dbReference type="InterPro" id="IPR037593">
    <property type="entry name" value="MIOS/Sea4"/>
</dbReference>
<proteinExistence type="inferred from homology"/>
<keyword evidence="2" id="KW-0853">WD repeat</keyword>
<dbReference type="InterPro" id="IPR031488">
    <property type="entry name" value="Zn_ribbon_mio"/>
</dbReference>
<dbReference type="GO" id="GO:0005737">
    <property type="term" value="C:cytoplasm"/>
    <property type="evidence" value="ECO:0007669"/>
    <property type="project" value="TreeGrafter"/>
</dbReference>
<evidence type="ECO:0000313" key="8">
    <source>
        <dbReference type="Proteomes" id="UP000036947"/>
    </source>
</evidence>
<sequence>MDRPEPGLVKWSANSAVDSFVHINLQHRVVQLYEPNGHAHKRQFDYAKLGRHDDFPPLTTYDWSPANPELLAVGTSSGIVNLLRIDDSSNAYVEIGLKMARTCQAVAFNTTGLLAVGLDRVRMDQSLQVWDVNRLSASKNQKRGFPSGAISLVEPRNRLEPSVSVSSLKFFENSPQTLVAGIKGQGVRIHDLRDPTSVVTFQTKCNNNLAIDYADQNFFASSALDHPGVMIWDRRATSRPLASHTYLQAVEEDELPWGGALRLDQVIETDLDPLLAEGKHSLIRSLRYCRHRRGLLAALSPIGQLKVLETNREMQSSGTASQEGPELLQVQRSHEMDASYRDASRRNDRIVSFDWVTLGSPVLRPRVLVLRANGSFDVLEQPSRTCDHVFNFVPWQSPHRGLEEDAPYQSVMRFEASQTAEMLGTFLAEQTLSELPIFGSENDDVEERLQNALRNTLAVTSTTVEHVDQIGAPLPESFYNATSVAQKLRSLRTYVREDHEAPQAADGATPHNGDGNHLRDGPTDISLASNSLGSCRDIHEGLLSTLVAVKGLPREAQSVVDHTMLFRAKEKYLFDAAANRNIVADDPWKRFAWDWIAGMSGVQTGSRMRVLLTCLKMPSIPPTMEACCWGIWISASLEYMPYGPTTSVSRHFTSKLAAMLTVRQGKTPSTRLAPGTAVPDTSQWERAIGQYCKKHRLPKFDGVATKRPHHRQLCLEICGWGDPQRHDPRGVDREAEPEYPTAIHTMVASRALFRGDTKQAIQILKKASSVHPELLFVSLALQLTGRGSKQMAKEQLEIDDAVASKTDPYLRAISSLIATGDWSTIANQRSLPLADRAVVAVRNFDDDQLTKWLKEQVALAVEDGDIEGIALTGINDTLVDIFARYVQKFHDIQTATLVLSTCYPRYIDDVRCRAWRNAYRAHLQRHRLFFQRTKFEVESTKRSKRDGIPTLKPPSRQIALRCVFCDTETSIANFSQGAAAAPSAATTAPSTLETRNPLLATSINAGVSCPNCGRHLPRCVVCLEVVGVPRSDKPEEREETRMAGRFPTFCLRCEHVLHLDHARQWFARHVECPVPECRCRCNFKANPELGYH</sequence>
<feature type="domain" description="MIOS-like alpha-solenoid" evidence="6">
    <location>
        <begin position="706"/>
        <end position="840"/>
    </location>
</feature>
<dbReference type="STRING" id="1163406.A0A0L0NL23"/>
<dbReference type="InterPro" id="IPR049092">
    <property type="entry name" value="MIOS_a-sol"/>
</dbReference>
<dbReference type="Proteomes" id="UP000036947">
    <property type="component" value="Unassembled WGS sequence"/>
</dbReference>
<keyword evidence="3" id="KW-0677">Repeat</keyword>
<evidence type="ECO:0000256" key="2">
    <source>
        <dbReference type="ARBA" id="ARBA00022574"/>
    </source>
</evidence>
<accession>A0A0L0NL23</accession>
<evidence type="ECO:0000259" key="5">
    <source>
        <dbReference type="Pfam" id="PF17034"/>
    </source>
</evidence>
<dbReference type="SUPFAM" id="SSF50978">
    <property type="entry name" value="WD40 repeat-like"/>
    <property type="match status" value="1"/>
</dbReference>
<comment type="similarity">
    <text evidence="1">Belongs to the WD repeat mio family.</text>
</comment>
<dbReference type="AlphaFoldDB" id="A0A0L0NL23"/>
<evidence type="ECO:0000256" key="3">
    <source>
        <dbReference type="ARBA" id="ARBA00022737"/>
    </source>
</evidence>
<dbReference type="InterPro" id="IPR036322">
    <property type="entry name" value="WD40_repeat_dom_sf"/>
</dbReference>
<dbReference type="GO" id="GO:1904263">
    <property type="term" value="P:positive regulation of TORC1 signaling"/>
    <property type="evidence" value="ECO:0007669"/>
    <property type="project" value="TreeGrafter"/>
</dbReference>
<dbReference type="Gene3D" id="2.130.10.10">
    <property type="entry name" value="YVTN repeat-like/Quinoprotein amine dehydrogenase"/>
    <property type="match status" value="1"/>
</dbReference>
<organism evidence="7 8">
    <name type="scientific">Tolypocladium ophioglossoides (strain CBS 100239)</name>
    <name type="common">Snaketongue truffleclub</name>
    <name type="synonym">Elaphocordyceps ophioglossoides</name>
    <dbReference type="NCBI Taxonomy" id="1163406"/>
    <lineage>
        <taxon>Eukaryota</taxon>
        <taxon>Fungi</taxon>
        <taxon>Dikarya</taxon>
        <taxon>Ascomycota</taxon>
        <taxon>Pezizomycotina</taxon>
        <taxon>Sordariomycetes</taxon>
        <taxon>Hypocreomycetidae</taxon>
        <taxon>Hypocreales</taxon>
        <taxon>Ophiocordycipitaceae</taxon>
        <taxon>Tolypocladium</taxon>
    </lineage>
</organism>
<gene>
    <name evidence="7" type="ORF">TOPH_00513</name>
</gene>
<keyword evidence="8" id="KW-1185">Reference proteome</keyword>
<dbReference type="PANTHER" id="PTHR16453">
    <property type="entry name" value="WD40 DOMAIN-CONTAINING PROTEIN MIO FAMILY MEMBER"/>
    <property type="match status" value="1"/>
</dbReference>
<comment type="caution">
    <text evidence="7">The sequence shown here is derived from an EMBL/GenBank/DDBJ whole genome shotgun (WGS) entry which is preliminary data.</text>
</comment>
<dbReference type="FunFam" id="2.130.10.10:FF:001167">
    <property type="entry name" value="Uncharacterized protein"/>
    <property type="match status" value="1"/>
</dbReference>
<dbReference type="EMBL" id="LFRF01000001">
    <property type="protein sequence ID" value="KND94832.1"/>
    <property type="molecule type" value="Genomic_DNA"/>
</dbReference>
<dbReference type="InterPro" id="IPR015943">
    <property type="entry name" value="WD40/YVTN_repeat-like_dom_sf"/>
</dbReference>
<evidence type="ECO:0000313" key="7">
    <source>
        <dbReference type="EMBL" id="KND94832.1"/>
    </source>
</evidence>
<protein>
    <submittedName>
        <fullName evidence="7">SEH-associated protein 4</fullName>
    </submittedName>
</protein>
<dbReference type="OrthoDB" id="341486at2759"/>
<evidence type="ECO:0000259" key="6">
    <source>
        <dbReference type="Pfam" id="PF21719"/>
    </source>
</evidence>
<reference evidence="7 8" key="1">
    <citation type="journal article" date="2015" name="BMC Genomics">
        <title>The genome of the truffle-parasite Tolypocladium ophioglossoides and the evolution of antifungal peptaibiotics.</title>
        <authorList>
            <person name="Quandt C.A."/>
            <person name="Bushley K.E."/>
            <person name="Spatafora J.W."/>
        </authorList>
    </citation>
    <scope>NUCLEOTIDE SEQUENCE [LARGE SCALE GENOMIC DNA]</scope>
    <source>
        <strain evidence="7 8">CBS 100239</strain>
    </source>
</reference>
<dbReference type="PANTHER" id="PTHR16453:SF9">
    <property type="entry name" value="GATOR COMPLEX PROTEIN MIOS"/>
    <property type="match status" value="1"/>
</dbReference>
<feature type="domain" description="GATOR2 complex protein MIO zinc-ribbon like" evidence="5">
    <location>
        <begin position="1001"/>
        <end position="1083"/>
    </location>
</feature>
<dbReference type="Pfam" id="PF17034">
    <property type="entry name" value="zinc_ribbon_16"/>
    <property type="match status" value="1"/>
</dbReference>
<name>A0A0L0NL23_TOLOC</name>
<evidence type="ECO:0000256" key="1">
    <source>
        <dbReference type="ARBA" id="ARBA00009713"/>
    </source>
</evidence>
<evidence type="ECO:0000256" key="4">
    <source>
        <dbReference type="SAM" id="MobiDB-lite"/>
    </source>
</evidence>